<dbReference type="InterPro" id="IPR053145">
    <property type="entry name" value="AB_hydrolase_Est10"/>
</dbReference>
<evidence type="ECO:0000313" key="3">
    <source>
        <dbReference type="Proteomes" id="UP000298517"/>
    </source>
</evidence>
<dbReference type="InterPro" id="IPR029058">
    <property type="entry name" value="AB_hydrolase_fold"/>
</dbReference>
<organism evidence="2 3">
    <name type="scientific">Gramella jeungdoensis</name>
    <dbReference type="NCBI Taxonomy" id="708091"/>
    <lineage>
        <taxon>Bacteria</taxon>
        <taxon>Pseudomonadati</taxon>
        <taxon>Bacteroidota</taxon>
        <taxon>Flavobacteriia</taxon>
        <taxon>Flavobacteriales</taxon>
        <taxon>Flavobacteriaceae</taxon>
        <taxon>Christiangramia</taxon>
    </lineage>
</organism>
<dbReference type="AlphaFoldDB" id="A0A4Y8AYT9"/>
<dbReference type="Proteomes" id="UP000298517">
    <property type="component" value="Unassembled WGS sequence"/>
</dbReference>
<dbReference type="RefSeq" id="WP_134247152.1">
    <property type="nucleotide sequence ID" value="NZ_SNQI01000001.1"/>
</dbReference>
<keyword evidence="3" id="KW-1185">Reference proteome</keyword>
<accession>A0A4Y8AYT9</accession>
<feature type="signal peptide" evidence="1">
    <location>
        <begin position="1"/>
        <end position="19"/>
    </location>
</feature>
<dbReference type="Gene3D" id="3.40.50.1820">
    <property type="entry name" value="alpha/beta hydrolase"/>
    <property type="match status" value="1"/>
</dbReference>
<proteinExistence type="predicted"/>
<dbReference type="GO" id="GO:0052689">
    <property type="term" value="F:carboxylic ester hydrolase activity"/>
    <property type="evidence" value="ECO:0007669"/>
    <property type="project" value="TreeGrafter"/>
</dbReference>
<dbReference type="EMBL" id="SNQI01000001">
    <property type="protein sequence ID" value="TEW77145.1"/>
    <property type="molecule type" value="Genomic_DNA"/>
</dbReference>
<keyword evidence="1" id="KW-0732">Signal</keyword>
<name>A0A4Y8AYT9_9FLAO</name>
<sequence length="315" mass="35456">MIHKIFSLFILFISYVSLAQEKSYSETNISIPTNSVSINGNLITPFYSEKIPLVILIPGSGPTDRDGNSAMLKNNSLKYLAEALANKNIATYRFDKSVLSYAKHDKEKVDALTFETFIKEVKSIIKYFKNAKEYSKIIVAGHSQGSLVGMLASKNNAAAFISLEGSGRSLDEILIEQIELQAPFLKDETQKILAELKKGNPVEEFNPMLISLFNKQVQPFLISWIKYNPQEEIAKLNIPILIINGSKDIQIKNIDAELLHKAAQNSELFIVENMNHIFKEINGDLTENMQSYNNPNLPIMSNFSDKISTFIKDLK</sequence>
<keyword evidence="2" id="KW-0378">Hydrolase</keyword>
<evidence type="ECO:0000256" key="1">
    <source>
        <dbReference type="SAM" id="SignalP"/>
    </source>
</evidence>
<evidence type="ECO:0000313" key="2">
    <source>
        <dbReference type="EMBL" id="TEW77145.1"/>
    </source>
</evidence>
<gene>
    <name evidence="2" type="ORF">E2488_04670</name>
</gene>
<dbReference type="SUPFAM" id="SSF53474">
    <property type="entry name" value="alpha/beta-Hydrolases"/>
    <property type="match status" value="1"/>
</dbReference>
<comment type="caution">
    <text evidence="2">The sequence shown here is derived from an EMBL/GenBank/DDBJ whole genome shotgun (WGS) entry which is preliminary data.</text>
</comment>
<dbReference type="PANTHER" id="PTHR43265">
    <property type="entry name" value="ESTERASE ESTD"/>
    <property type="match status" value="1"/>
</dbReference>
<reference evidence="2 3" key="1">
    <citation type="journal article" date="2011" name="J. Microbiol.">
        <title>Gramella jeungdoensis sp. nov., isolated from a solar saltern in Korea.</title>
        <authorList>
            <person name="Joung Y."/>
            <person name="Kim H."/>
            <person name="Jang T."/>
            <person name="Ahn T.S."/>
            <person name="Joh K."/>
        </authorList>
    </citation>
    <scope>NUCLEOTIDE SEQUENCE [LARGE SCALE GENOMIC DNA]</scope>
    <source>
        <strain evidence="2 3">KCTC 23123</strain>
    </source>
</reference>
<feature type="chain" id="PRO_5021185783" evidence="1">
    <location>
        <begin position="20"/>
        <end position="315"/>
    </location>
</feature>
<protein>
    <submittedName>
        <fullName evidence="2">Alpha/beta hydrolase</fullName>
    </submittedName>
</protein>
<dbReference type="PANTHER" id="PTHR43265:SF1">
    <property type="entry name" value="ESTERASE ESTD"/>
    <property type="match status" value="1"/>
</dbReference>
<dbReference type="OrthoDB" id="9809549at2"/>